<dbReference type="Proteomes" id="UP001157418">
    <property type="component" value="Unassembled WGS sequence"/>
</dbReference>
<feature type="non-terminal residue" evidence="1">
    <location>
        <position position="1"/>
    </location>
</feature>
<name>A0AAU9NNE1_9ASTR</name>
<accession>A0AAU9NNE1</accession>
<dbReference type="AlphaFoldDB" id="A0AAU9NNE1"/>
<reference evidence="1 2" key="1">
    <citation type="submission" date="2022-01" db="EMBL/GenBank/DDBJ databases">
        <authorList>
            <person name="Xiong W."/>
            <person name="Schranz E."/>
        </authorList>
    </citation>
    <scope>NUCLEOTIDE SEQUENCE [LARGE SCALE GENOMIC DNA]</scope>
</reference>
<sequence length="74" mass="9017">TLPKFPNLRFFFETSKIDCSPIVFENRHVNNRLLEWKFLMQAIQNASLFLKTTWFQTTKERDPRTRKTPRMQNL</sequence>
<keyword evidence="2" id="KW-1185">Reference proteome</keyword>
<organism evidence="1 2">
    <name type="scientific">Lactuca virosa</name>
    <dbReference type="NCBI Taxonomy" id="75947"/>
    <lineage>
        <taxon>Eukaryota</taxon>
        <taxon>Viridiplantae</taxon>
        <taxon>Streptophyta</taxon>
        <taxon>Embryophyta</taxon>
        <taxon>Tracheophyta</taxon>
        <taxon>Spermatophyta</taxon>
        <taxon>Magnoliopsida</taxon>
        <taxon>eudicotyledons</taxon>
        <taxon>Gunneridae</taxon>
        <taxon>Pentapetalae</taxon>
        <taxon>asterids</taxon>
        <taxon>campanulids</taxon>
        <taxon>Asterales</taxon>
        <taxon>Asteraceae</taxon>
        <taxon>Cichorioideae</taxon>
        <taxon>Cichorieae</taxon>
        <taxon>Lactucinae</taxon>
        <taxon>Lactuca</taxon>
    </lineage>
</organism>
<proteinExistence type="predicted"/>
<comment type="caution">
    <text evidence="1">The sequence shown here is derived from an EMBL/GenBank/DDBJ whole genome shotgun (WGS) entry which is preliminary data.</text>
</comment>
<dbReference type="EMBL" id="CAKMRJ010004797">
    <property type="protein sequence ID" value="CAH1439403.1"/>
    <property type="molecule type" value="Genomic_DNA"/>
</dbReference>
<gene>
    <name evidence="1" type="ORF">LVIROSA_LOCUS25597</name>
</gene>
<evidence type="ECO:0000313" key="1">
    <source>
        <dbReference type="EMBL" id="CAH1439403.1"/>
    </source>
</evidence>
<protein>
    <submittedName>
        <fullName evidence="1">Uncharacterized protein</fullName>
    </submittedName>
</protein>
<evidence type="ECO:0000313" key="2">
    <source>
        <dbReference type="Proteomes" id="UP001157418"/>
    </source>
</evidence>